<name>A0AAE0T670_9BIVA</name>
<dbReference type="EMBL" id="JAEAOA010001177">
    <property type="protein sequence ID" value="KAK3604476.1"/>
    <property type="molecule type" value="Genomic_DNA"/>
</dbReference>
<evidence type="ECO:0000256" key="1">
    <source>
        <dbReference type="SAM" id="SignalP"/>
    </source>
</evidence>
<reference evidence="2" key="1">
    <citation type="journal article" date="2021" name="Genome Biol. Evol.">
        <title>A High-Quality Reference Genome for a Parasitic Bivalve with Doubly Uniparental Inheritance (Bivalvia: Unionida).</title>
        <authorList>
            <person name="Smith C.H."/>
        </authorList>
    </citation>
    <scope>NUCLEOTIDE SEQUENCE</scope>
    <source>
        <strain evidence="2">CHS0354</strain>
    </source>
</reference>
<feature type="signal peptide" evidence="1">
    <location>
        <begin position="1"/>
        <end position="22"/>
    </location>
</feature>
<dbReference type="Proteomes" id="UP001195483">
    <property type="component" value="Unassembled WGS sequence"/>
</dbReference>
<sequence length="90" mass="9830">MGTEIEILITLNLLQFLSLANASESSDRGTIAKTNLREYFLHVVNGVDLLYNAIDDPSIQISVSIRAFGILQEDAIVILAPYTGDGSDQF</sequence>
<organism evidence="2 3">
    <name type="scientific">Potamilus streckersoni</name>
    <dbReference type="NCBI Taxonomy" id="2493646"/>
    <lineage>
        <taxon>Eukaryota</taxon>
        <taxon>Metazoa</taxon>
        <taxon>Spiralia</taxon>
        <taxon>Lophotrochozoa</taxon>
        <taxon>Mollusca</taxon>
        <taxon>Bivalvia</taxon>
        <taxon>Autobranchia</taxon>
        <taxon>Heteroconchia</taxon>
        <taxon>Palaeoheterodonta</taxon>
        <taxon>Unionida</taxon>
        <taxon>Unionoidea</taxon>
        <taxon>Unionidae</taxon>
        <taxon>Ambleminae</taxon>
        <taxon>Lampsilini</taxon>
        <taxon>Potamilus</taxon>
    </lineage>
</organism>
<comment type="caution">
    <text evidence="2">The sequence shown here is derived from an EMBL/GenBank/DDBJ whole genome shotgun (WGS) entry which is preliminary data.</text>
</comment>
<keyword evidence="1" id="KW-0732">Signal</keyword>
<evidence type="ECO:0000313" key="2">
    <source>
        <dbReference type="EMBL" id="KAK3604476.1"/>
    </source>
</evidence>
<gene>
    <name evidence="2" type="ORF">CHS0354_019067</name>
</gene>
<proteinExistence type="predicted"/>
<reference evidence="2" key="2">
    <citation type="journal article" date="2021" name="Genome Biol. Evol.">
        <title>Developing a high-quality reference genome for a parasitic bivalve with doubly uniparental inheritance (Bivalvia: Unionida).</title>
        <authorList>
            <person name="Smith C.H."/>
        </authorList>
    </citation>
    <scope>NUCLEOTIDE SEQUENCE</scope>
    <source>
        <strain evidence="2">CHS0354</strain>
        <tissue evidence="2">Mantle</tissue>
    </source>
</reference>
<reference evidence="2" key="3">
    <citation type="submission" date="2023-05" db="EMBL/GenBank/DDBJ databases">
        <authorList>
            <person name="Smith C.H."/>
        </authorList>
    </citation>
    <scope>NUCLEOTIDE SEQUENCE</scope>
    <source>
        <strain evidence="2">CHS0354</strain>
        <tissue evidence="2">Mantle</tissue>
    </source>
</reference>
<dbReference type="AlphaFoldDB" id="A0AAE0T670"/>
<feature type="chain" id="PRO_5041936144" evidence="1">
    <location>
        <begin position="23"/>
        <end position="90"/>
    </location>
</feature>
<keyword evidence="3" id="KW-1185">Reference proteome</keyword>
<accession>A0AAE0T670</accession>
<evidence type="ECO:0000313" key="3">
    <source>
        <dbReference type="Proteomes" id="UP001195483"/>
    </source>
</evidence>
<protein>
    <submittedName>
        <fullName evidence="2">Uncharacterized protein</fullName>
    </submittedName>
</protein>